<dbReference type="GO" id="GO:0016747">
    <property type="term" value="F:acyltransferase activity, transferring groups other than amino-acyl groups"/>
    <property type="evidence" value="ECO:0007669"/>
    <property type="project" value="InterPro"/>
</dbReference>
<dbReference type="KEGG" id="olu:OSTLU_23942"/>
<proteinExistence type="predicted"/>
<dbReference type="SUPFAM" id="SSF55729">
    <property type="entry name" value="Acyl-CoA N-acyltransferases (Nat)"/>
    <property type="match status" value="1"/>
</dbReference>
<evidence type="ECO:0000259" key="2">
    <source>
        <dbReference type="PROSITE" id="PS51186"/>
    </source>
</evidence>
<organism evidence="3 4">
    <name type="scientific">Ostreococcus lucimarinus (strain CCE9901)</name>
    <dbReference type="NCBI Taxonomy" id="436017"/>
    <lineage>
        <taxon>Eukaryota</taxon>
        <taxon>Viridiplantae</taxon>
        <taxon>Chlorophyta</taxon>
        <taxon>Mamiellophyceae</taxon>
        <taxon>Mamiellales</taxon>
        <taxon>Bathycoccaceae</taxon>
        <taxon>Ostreococcus</taxon>
    </lineage>
</organism>
<evidence type="ECO:0000256" key="1">
    <source>
        <dbReference type="SAM" id="MobiDB-lite"/>
    </source>
</evidence>
<gene>
    <name evidence="3" type="ORF">OSTLU_23942</name>
</gene>
<dbReference type="HOGENOM" id="CLU_069011_0_0_1"/>
<evidence type="ECO:0000313" key="4">
    <source>
        <dbReference type="Proteomes" id="UP000001568"/>
    </source>
</evidence>
<dbReference type="RefSeq" id="XP_001415617.1">
    <property type="nucleotide sequence ID" value="XM_001415580.1"/>
</dbReference>
<dbReference type="GeneID" id="5000000"/>
<dbReference type="STRING" id="436017.A4RRR7"/>
<feature type="compositionally biased region" description="Basic and acidic residues" evidence="1">
    <location>
        <begin position="87"/>
        <end position="96"/>
    </location>
</feature>
<sequence length="346" mass="37340">MASRAVSIDARARGDAMASRATRGATRDGARRATRGTQTTTTRRRAMTTTRCDGLARTGRGGATRDASTSTMMGAGAGARGGVARRALADRPTREAAEDEDARATGASRVKSRGGVDVVVATNDFAFEIAANLRATAFYDDLAERHEMPFPPRFTPTFHREFAQRERKALRERTTRRVGPALESRCFMADCEGLGLVGCLDVSVREGPCASQINGVCVPEGASYAYVDNVAVDAAARRRGSAKLMMECASDWVEERGITEIWTHVHCDNVGARRLYHAYGFRAPSGSHPEQGLPNYFNGERLKGLILMRAPVPLVYEARVDAVCGCGACFARVDECICIKPAVAAR</sequence>
<dbReference type="Gene3D" id="3.40.630.30">
    <property type="match status" value="1"/>
</dbReference>
<dbReference type="OMA" id="LESRCFM"/>
<dbReference type="OrthoDB" id="498322at2759"/>
<keyword evidence="4" id="KW-1185">Reference proteome</keyword>
<dbReference type="EMBL" id="CP000581">
    <property type="protein sequence ID" value="ABO93909.1"/>
    <property type="molecule type" value="Genomic_DNA"/>
</dbReference>
<dbReference type="Pfam" id="PF00583">
    <property type="entry name" value="Acetyltransf_1"/>
    <property type="match status" value="1"/>
</dbReference>
<name>A4RRR7_OSTLU</name>
<feature type="domain" description="N-acetyltransferase" evidence="2">
    <location>
        <begin position="157"/>
        <end position="313"/>
    </location>
</feature>
<dbReference type="Gramene" id="ABO93909">
    <property type="protein sequence ID" value="ABO93909"/>
    <property type="gene ID" value="OSTLU_23942"/>
</dbReference>
<dbReference type="Proteomes" id="UP000001568">
    <property type="component" value="Chromosome 1"/>
</dbReference>
<dbReference type="PANTHER" id="PTHR47426">
    <property type="entry name" value="ACYL-COA N-ACYLTRANSFERASES (NAT) SUPERFAMILY PROTEIN"/>
    <property type="match status" value="1"/>
</dbReference>
<dbReference type="AlphaFoldDB" id="A4RRR7"/>
<dbReference type="InterPro" id="IPR000182">
    <property type="entry name" value="GNAT_dom"/>
</dbReference>
<protein>
    <recommendedName>
        <fullName evidence="2">N-acetyltransferase domain-containing protein</fullName>
    </recommendedName>
</protein>
<evidence type="ECO:0000313" key="3">
    <source>
        <dbReference type="EMBL" id="ABO93909.1"/>
    </source>
</evidence>
<dbReference type="InterPro" id="IPR016181">
    <property type="entry name" value="Acyl_CoA_acyltransferase"/>
</dbReference>
<dbReference type="eggNOG" id="ENOG502QPTC">
    <property type="taxonomic scope" value="Eukaryota"/>
</dbReference>
<feature type="region of interest" description="Disordered" evidence="1">
    <location>
        <begin position="1"/>
        <end position="109"/>
    </location>
</feature>
<feature type="compositionally biased region" description="Low complexity" evidence="1">
    <location>
        <begin position="35"/>
        <end position="51"/>
    </location>
</feature>
<dbReference type="PANTHER" id="PTHR47426:SF3">
    <property type="entry name" value="GCN5-RELATED N-ACETYLTRANSFERASE 6, CHLOROPLASTIC"/>
    <property type="match status" value="1"/>
</dbReference>
<accession>A4RRR7</accession>
<dbReference type="PROSITE" id="PS51186">
    <property type="entry name" value="GNAT"/>
    <property type="match status" value="1"/>
</dbReference>
<reference evidence="3 4" key="1">
    <citation type="journal article" date="2007" name="Proc. Natl. Acad. Sci. U.S.A.">
        <title>The tiny eukaryote Ostreococcus provides genomic insights into the paradox of plankton speciation.</title>
        <authorList>
            <person name="Palenik B."/>
            <person name="Grimwood J."/>
            <person name="Aerts A."/>
            <person name="Rouze P."/>
            <person name="Salamov A."/>
            <person name="Putnam N."/>
            <person name="Dupont C."/>
            <person name="Jorgensen R."/>
            <person name="Derelle E."/>
            <person name="Rombauts S."/>
            <person name="Zhou K."/>
            <person name="Otillar R."/>
            <person name="Merchant S.S."/>
            <person name="Podell S."/>
            <person name="Gaasterland T."/>
            <person name="Napoli C."/>
            <person name="Gendler K."/>
            <person name="Manuell A."/>
            <person name="Tai V."/>
            <person name="Vallon O."/>
            <person name="Piganeau G."/>
            <person name="Jancek S."/>
            <person name="Heijde M."/>
            <person name="Jabbari K."/>
            <person name="Bowler C."/>
            <person name="Lohr M."/>
            <person name="Robbens S."/>
            <person name="Werner G."/>
            <person name="Dubchak I."/>
            <person name="Pazour G.J."/>
            <person name="Ren Q."/>
            <person name="Paulsen I."/>
            <person name="Delwiche C."/>
            <person name="Schmutz J."/>
            <person name="Rokhsar D."/>
            <person name="Van de Peer Y."/>
            <person name="Moreau H."/>
            <person name="Grigoriev I.V."/>
        </authorList>
    </citation>
    <scope>NUCLEOTIDE SEQUENCE [LARGE SCALE GENOMIC DNA]</scope>
    <source>
        <strain evidence="3 4">CCE9901</strain>
    </source>
</reference>
<dbReference type="CDD" id="cd04301">
    <property type="entry name" value="NAT_SF"/>
    <property type="match status" value="1"/>
</dbReference>